<reference evidence="1 2" key="1">
    <citation type="journal article" date="2021" name="Hortic Res">
        <title>High-quality reference genome and annotation aids understanding of berry development for evergreen blueberry (Vaccinium darrowii).</title>
        <authorList>
            <person name="Yu J."/>
            <person name="Hulse-Kemp A.M."/>
            <person name="Babiker E."/>
            <person name="Staton M."/>
        </authorList>
    </citation>
    <scope>NUCLEOTIDE SEQUENCE [LARGE SCALE GENOMIC DNA]</scope>
    <source>
        <strain evidence="2">cv. NJ 8807/NJ 8810</strain>
        <tissue evidence="1">Young leaf</tissue>
    </source>
</reference>
<organism evidence="1 2">
    <name type="scientific">Vaccinium darrowii</name>
    <dbReference type="NCBI Taxonomy" id="229202"/>
    <lineage>
        <taxon>Eukaryota</taxon>
        <taxon>Viridiplantae</taxon>
        <taxon>Streptophyta</taxon>
        <taxon>Embryophyta</taxon>
        <taxon>Tracheophyta</taxon>
        <taxon>Spermatophyta</taxon>
        <taxon>Magnoliopsida</taxon>
        <taxon>eudicotyledons</taxon>
        <taxon>Gunneridae</taxon>
        <taxon>Pentapetalae</taxon>
        <taxon>asterids</taxon>
        <taxon>Ericales</taxon>
        <taxon>Ericaceae</taxon>
        <taxon>Vaccinioideae</taxon>
        <taxon>Vaccinieae</taxon>
        <taxon>Vaccinium</taxon>
    </lineage>
</organism>
<name>A0ACB7Y2G8_9ERIC</name>
<dbReference type="EMBL" id="CM037155">
    <property type="protein sequence ID" value="KAH7847397.1"/>
    <property type="molecule type" value="Genomic_DNA"/>
</dbReference>
<protein>
    <submittedName>
        <fullName evidence="1">Uncharacterized protein</fullName>
    </submittedName>
</protein>
<proteinExistence type="predicted"/>
<evidence type="ECO:0000313" key="1">
    <source>
        <dbReference type="EMBL" id="KAH7847397.1"/>
    </source>
</evidence>
<evidence type="ECO:0000313" key="2">
    <source>
        <dbReference type="Proteomes" id="UP000828048"/>
    </source>
</evidence>
<sequence length="1198" mass="136639">MEDIPEEPVSGIDNVDKRNPLAVVEYIDDIYAYYKKVECSSCVSPNYMAQQFDLNEKMRGILIDWLIEVHYKFELIDETLYLTVNLIDRFLAVQTVVRKKLQLVGVTAMLLACKYEEVSVPVVEDLILISGKVYSRKKVFEMEKLMVNTLQFNVSVPTPYVFMRRFLKAAQTDKKLELLSFFIIELCLVEYEMLKFRPSLLVAAAIFTARCSLSGSKQWSQTCEMHTNYSKDQLLECSRMMVTFHQKAGTGKLTGVHRKYSTSKFGSAARSEPANGQPKLNKRANRHETYSWKPLGCFSHFSSQQCVFSMSCLVFLDDLSRGEGEALATYTFPLPAQLLSRQKFQTKKTIFDLIHQRFAFGTPHAISRRADSASPEIVVSYDDLQKCEDAPLIYLNLRSLESNFQVTKEGWLNTSRDEEAGRGCVAFEAFAHNDVTVVFREHVGSQHYHYKRDNSPHYTVIIGSHRNRRLKIEVDGNTVVDVAGMGLCCSSAFQSYWISIYDGLISIGKGRYPFQNLVFQWLDSNPNCSVQYVGLSSWDKHVGYRNVNVLPLTQNHISLWTNVDCGEYDGKEDCEEDMENEIGDYENWGLENFLENWELSDIVFIVGEEEKTVPAHKVILGASGNFGSSLSNQDVIRLQDVSYPVLHAFLQYIYTGHTKVLESQLSSLRTVSLKYEVMPLVKQCEEITERFKLNKKLFDSGKNVDISFRSSKPQCGTAFPSGLPLSVQRLKQFHVTGEYSDVDIYVGGHGCVAPSHKIILALWSVPFFKMFTNGMSESISSKVLLQDVPLEAFQAMHEFMYCGELVSEDTSNIGTLLIQLLLLADQFGVTLLHQECCKTLLECLSEDTVCPILQAISSVPSCKLIEETCVRKLAMHFDYCTTSSMDFVLLDEASFSDILKHPDLTVTSEERVLNAILLWCLQAKESYGWDVVDEMMLNLMPEHLFGERFHFANFLLPLVRFPLLPYALLKKLERSNHSKKIPTFELLVKEAISYLEFGLSNPQGDQNARFQHRRSSFKELQYIRDGDSNGVLYFSGTSYGEHPWVNPVLSKRISISASSPISRYTDPKVLVSRTYQGTSYAGPKIEDGRNNVWWMIDIGQDHQLMCNYYTLRQDGSRAYIRCWKFQGSLDGKTWTDLRVHENDLTMCKPGQFASWPVVGPSALLPFRFFRVVLTAPTTDDSNPWNFCICFLELYGFFR</sequence>
<gene>
    <name evidence="1" type="ORF">Vadar_025607</name>
</gene>
<comment type="caution">
    <text evidence="1">The sequence shown here is derived from an EMBL/GenBank/DDBJ whole genome shotgun (WGS) entry which is preliminary data.</text>
</comment>
<keyword evidence="2" id="KW-1185">Reference proteome</keyword>
<dbReference type="Proteomes" id="UP000828048">
    <property type="component" value="Chromosome 5"/>
</dbReference>
<accession>A0ACB7Y2G8</accession>